<dbReference type="EMBL" id="JAVFWL010000006">
    <property type="protein sequence ID" value="KAK6761957.1"/>
    <property type="molecule type" value="Genomic_DNA"/>
</dbReference>
<dbReference type="Proteomes" id="UP001303046">
    <property type="component" value="Unassembled WGS sequence"/>
</dbReference>
<accession>A0ABR1EGY5</accession>
<feature type="region of interest" description="Disordered" evidence="1">
    <location>
        <begin position="609"/>
        <end position="683"/>
    </location>
</feature>
<feature type="region of interest" description="Disordered" evidence="1">
    <location>
        <begin position="500"/>
        <end position="527"/>
    </location>
</feature>
<keyword evidence="3" id="KW-1185">Reference proteome</keyword>
<reference evidence="2 3" key="1">
    <citation type="submission" date="2023-08" db="EMBL/GenBank/DDBJ databases">
        <title>A Necator americanus chromosomal reference genome.</title>
        <authorList>
            <person name="Ilik V."/>
            <person name="Petrzelkova K.J."/>
            <person name="Pardy F."/>
            <person name="Fuh T."/>
            <person name="Niatou-Singa F.S."/>
            <person name="Gouil Q."/>
            <person name="Baker L."/>
            <person name="Ritchie M.E."/>
            <person name="Jex A.R."/>
            <person name="Gazzola D."/>
            <person name="Li H."/>
            <person name="Toshio Fujiwara R."/>
            <person name="Zhan B."/>
            <person name="Aroian R.V."/>
            <person name="Pafco B."/>
            <person name="Schwarz E.M."/>
        </authorList>
    </citation>
    <scope>NUCLEOTIDE SEQUENCE [LARGE SCALE GENOMIC DNA]</scope>
    <source>
        <strain evidence="2 3">Aroian</strain>
        <tissue evidence="2">Whole animal</tissue>
    </source>
</reference>
<evidence type="ECO:0000256" key="1">
    <source>
        <dbReference type="SAM" id="MobiDB-lite"/>
    </source>
</evidence>
<feature type="compositionally biased region" description="Basic and acidic residues" evidence="1">
    <location>
        <begin position="511"/>
        <end position="527"/>
    </location>
</feature>
<feature type="compositionally biased region" description="Polar residues" evidence="1">
    <location>
        <begin position="1053"/>
        <end position="1062"/>
    </location>
</feature>
<organism evidence="2 3">
    <name type="scientific">Necator americanus</name>
    <name type="common">Human hookworm</name>
    <dbReference type="NCBI Taxonomy" id="51031"/>
    <lineage>
        <taxon>Eukaryota</taxon>
        <taxon>Metazoa</taxon>
        <taxon>Ecdysozoa</taxon>
        <taxon>Nematoda</taxon>
        <taxon>Chromadorea</taxon>
        <taxon>Rhabditida</taxon>
        <taxon>Rhabditina</taxon>
        <taxon>Rhabditomorpha</taxon>
        <taxon>Strongyloidea</taxon>
        <taxon>Ancylostomatidae</taxon>
        <taxon>Bunostominae</taxon>
        <taxon>Necator</taxon>
    </lineage>
</organism>
<comment type="caution">
    <text evidence="2">The sequence shown here is derived from an EMBL/GenBank/DDBJ whole genome shotgun (WGS) entry which is preliminary data.</text>
</comment>
<feature type="compositionally biased region" description="Basic and acidic residues" evidence="1">
    <location>
        <begin position="950"/>
        <end position="968"/>
    </location>
</feature>
<feature type="region of interest" description="Disordered" evidence="1">
    <location>
        <begin position="1299"/>
        <end position="1318"/>
    </location>
</feature>
<protein>
    <submittedName>
        <fullName evidence="2">Uncharacterized protein</fullName>
    </submittedName>
</protein>
<evidence type="ECO:0000313" key="2">
    <source>
        <dbReference type="EMBL" id="KAK6761957.1"/>
    </source>
</evidence>
<feature type="region of interest" description="Disordered" evidence="1">
    <location>
        <begin position="929"/>
        <end position="976"/>
    </location>
</feature>
<name>A0ABR1EGY5_NECAM</name>
<feature type="compositionally biased region" description="Pro residues" evidence="1">
    <location>
        <begin position="1427"/>
        <end position="1440"/>
    </location>
</feature>
<feature type="region of interest" description="Disordered" evidence="1">
    <location>
        <begin position="288"/>
        <end position="312"/>
    </location>
</feature>
<feature type="region of interest" description="Disordered" evidence="1">
    <location>
        <begin position="742"/>
        <end position="774"/>
    </location>
</feature>
<feature type="region of interest" description="Disordered" evidence="1">
    <location>
        <begin position="1142"/>
        <end position="1165"/>
    </location>
</feature>
<feature type="region of interest" description="Disordered" evidence="1">
    <location>
        <begin position="1413"/>
        <end position="1443"/>
    </location>
</feature>
<feature type="compositionally biased region" description="Polar residues" evidence="1">
    <location>
        <begin position="1308"/>
        <end position="1318"/>
    </location>
</feature>
<feature type="compositionally biased region" description="Basic and acidic residues" evidence="1">
    <location>
        <begin position="646"/>
        <end position="655"/>
    </location>
</feature>
<evidence type="ECO:0000313" key="3">
    <source>
        <dbReference type="Proteomes" id="UP001303046"/>
    </source>
</evidence>
<sequence>MLDSQTRLSGSMPVDRAFSVTMENFYNTQAKELTQAKPVITWQCEGIQVEIPWGPLEAPRIYPNKWVVEDTSNENEQKSSADVSISSERYILGSRYTVSEDLNEIPRHHSFSERTRFQGSCDARAPHSNYCCAKLCKNDQKFDNTNRNEECFSRECNQIIVTRLDADRLAHSSQKPCTSDFFDGRENVQKGGSYRSHEHDRDDTIIKSRHKRTSFRCIDNEDVNQRAVTGAGSSEWSVEDHMRSRAIVSVKKTLEFEDVTDDDDDIQMTKLDKPNIRVVKRVAESNGVSLNENNGDSIHHPETGSVSNEPHPTEFHLETKREEIGNVIDHTHSSDSNMNASTVAYRNPGFARKDGNLCRIHHYDRLPSGCLAELRSGRLQKCSSSNEHDTSEHDLSISLPAENVWAKRQEERESQEREKLSRMPNIMQQAIEQHFPSVSEAALIKLDKDAARRMPDSDFARAALRAKRHQGSNDVRQLNCSKELFQRRTTLCGQRFEKECDHRGQGPTKMATKDQQHLPHREGNHKDFWSRGSRRQIVSRGKCARTRGRTTALAHSQVLRRSLPNKKNVAKENFVEPSCILKISTDSHGHVGRPHYCAVGEETVITTRTKTRSDASKGAKLLPENIEDGAYHERNNNEDSSYVSSHNEETVDHRTTNRYQSKAFGDRGHPRKGRGTPYSYRSGCEDSFSQRFTRVRDSRVASTTGHALSLLSQVKGRHDFQQQHSRRKVKLDFHQRSYSEVKSISQDGSNRLRSPVVSSEGYDEWETASESSAPATRENLSDFVIGAGRTSNRCRNSCAISVTSNLANSNQGSNRSERSQSASYLGSIVVPSNGQHSHGSENALTASRMCQSPSGSYNNDNHENCPRSVSDALAGLDINNIASVVVIDDQLVDAVSVDACEEFEEVLNKRAKKQKALLQQAKLEEEKRRIKEKERHLRGQNKRVTRQNSTRKDFKKSDVEKGQKKKMEIWNGPAEQKAEIKQQHRSTVESHAIPDSLCTLITSGNMAMNETPEIHKEVPVKTVWNSAHIAEGKESIEGGPSIIPPPIARPNPRSKSAASDTPSGFHDLVRQQIVELPVSLSSSQPSRGEKYDFTFDPHLHEEQISNEKVLASLSTGASSEAGSMTDDFRLKEKLYKVKGLWSGEEKDSESNLPSNVAKVKPQPQSGVEHFHNDGKQVVTIPNGCHTIPPKSPGIAPFPSGLGGFMFSPYPVMFGDMSISRGYTSMGSLVQPLIPSSNASTTPVGQQLYQQPHSLAAAAAVNQRSLQIRSNYMDQNAIFPIPPSQNVTWNVPNMLDSTGSAALSGASSPQHPHTHMSSPLQAPAPNMSLLHRGHAHTTMTQNHPQSLTHGYGVGISSITVASGPMGPPPTVTATTTLGPLAPIPPPELMNIPPPIGSQRVAPVTIQYAGFPPAPPLTHAIHPSHDFSQPPPSVRFAHPPPNQHSQWDKCLTRTFAGSRQQFAIFPTGGVHQ</sequence>
<feature type="compositionally biased region" description="Polar residues" evidence="1">
    <location>
        <begin position="742"/>
        <end position="752"/>
    </location>
</feature>
<gene>
    <name evidence="2" type="primary">Necator_chrX.g23050</name>
    <name evidence="2" type="ORF">RB195_022887</name>
</gene>
<feature type="region of interest" description="Disordered" evidence="1">
    <location>
        <begin position="1034"/>
        <end position="1063"/>
    </location>
</feature>
<proteinExistence type="predicted"/>